<dbReference type="Proteomes" id="UP000008827">
    <property type="component" value="Chromosome 14"/>
</dbReference>
<gene>
    <name evidence="2" type="ORF">GLYMA_14G122500</name>
</gene>
<accession>I1MAF4</accession>
<dbReference type="SMR" id="I1MAF4"/>
<dbReference type="InParanoid" id="I1MAF4"/>
<dbReference type="AlphaFoldDB" id="I1MAF4"/>
<keyword evidence="4" id="KW-1185">Reference proteome</keyword>
<dbReference type="Gramene" id="KRH15961">
    <property type="protein sequence ID" value="KRH15961"/>
    <property type="gene ID" value="GLYMA_14G122500"/>
</dbReference>
<protein>
    <submittedName>
        <fullName evidence="2 3">Uncharacterized protein</fullName>
    </submittedName>
</protein>
<evidence type="ECO:0000313" key="2">
    <source>
        <dbReference type="EMBL" id="KRH15961.1"/>
    </source>
</evidence>
<dbReference type="EMBL" id="CM000847">
    <property type="protein sequence ID" value="KRH15961.1"/>
    <property type="molecule type" value="Genomic_DNA"/>
</dbReference>
<reference evidence="3" key="2">
    <citation type="submission" date="2018-02" db="UniProtKB">
        <authorList>
            <consortium name="EnsemblPlants"/>
        </authorList>
    </citation>
    <scope>IDENTIFICATION</scope>
    <source>
        <strain evidence="3">Williams 82</strain>
    </source>
</reference>
<feature type="compositionally biased region" description="Gly residues" evidence="1">
    <location>
        <begin position="143"/>
        <end position="159"/>
    </location>
</feature>
<name>I1MAF4_SOYBN</name>
<reference evidence="2 3" key="1">
    <citation type="journal article" date="2010" name="Nature">
        <title>Genome sequence of the palaeopolyploid soybean.</title>
        <authorList>
            <person name="Schmutz J."/>
            <person name="Cannon S.B."/>
            <person name="Schlueter J."/>
            <person name="Ma J."/>
            <person name="Mitros T."/>
            <person name="Nelson W."/>
            <person name="Hyten D.L."/>
            <person name="Song Q."/>
            <person name="Thelen J.J."/>
            <person name="Cheng J."/>
            <person name="Xu D."/>
            <person name="Hellsten U."/>
            <person name="May G.D."/>
            <person name="Yu Y."/>
            <person name="Sakurai T."/>
            <person name="Umezawa T."/>
            <person name="Bhattacharyya M.K."/>
            <person name="Sandhu D."/>
            <person name="Valliyodan B."/>
            <person name="Lindquist E."/>
            <person name="Peto M."/>
            <person name="Grant D."/>
            <person name="Shu S."/>
            <person name="Goodstein D."/>
            <person name="Barry K."/>
            <person name="Futrell-Griggs M."/>
            <person name="Abernathy B."/>
            <person name="Du J."/>
            <person name="Tian Z."/>
            <person name="Zhu L."/>
            <person name="Gill N."/>
            <person name="Joshi T."/>
            <person name="Libault M."/>
            <person name="Sethuraman A."/>
            <person name="Zhang X.-C."/>
            <person name="Shinozaki K."/>
            <person name="Nguyen H.T."/>
            <person name="Wing R.A."/>
            <person name="Cregan P."/>
            <person name="Specht J."/>
            <person name="Grimwood J."/>
            <person name="Rokhsar D."/>
            <person name="Stacey G."/>
            <person name="Shoemaker R.C."/>
            <person name="Jackson S.A."/>
        </authorList>
    </citation>
    <scope>NUCLEOTIDE SEQUENCE</scope>
    <source>
        <strain evidence="3">cv. Williams 82</strain>
        <tissue evidence="2">Callus</tissue>
    </source>
</reference>
<evidence type="ECO:0000313" key="3">
    <source>
        <dbReference type="EnsemblPlants" id="KRH15961"/>
    </source>
</evidence>
<dbReference type="eggNOG" id="KOG3227">
    <property type="taxonomic scope" value="Eukaryota"/>
</dbReference>
<sequence>MSTNAVYMRQKIMELKKKAGEATTPSGCSFMNLDKFIKEHRILAPLLFLLLWNLSRLQRNLMYLAAIADSQPQPSPLAGQPFSVLQQQPGMHNQLGISSIGRQGLHMLQSEATNVGGNATIGAGGGFPDFVRIGSGKQDIGISGEGRGGNSNGHSGDGGETLNYLKVAGDGS</sequence>
<organism evidence="2">
    <name type="scientific">Glycine max</name>
    <name type="common">Soybean</name>
    <name type="synonym">Glycine hispida</name>
    <dbReference type="NCBI Taxonomy" id="3847"/>
    <lineage>
        <taxon>Eukaryota</taxon>
        <taxon>Viridiplantae</taxon>
        <taxon>Streptophyta</taxon>
        <taxon>Embryophyta</taxon>
        <taxon>Tracheophyta</taxon>
        <taxon>Spermatophyta</taxon>
        <taxon>Magnoliopsida</taxon>
        <taxon>eudicotyledons</taxon>
        <taxon>Gunneridae</taxon>
        <taxon>Pentapetalae</taxon>
        <taxon>rosids</taxon>
        <taxon>fabids</taxon>
        <taxon>Fabales</taxon>
        <taxon>Fabaceae</taxon>
        <taxon>Papilionoideae</taxon>
        <taxon>50 kb inversion clade</taxon>
        <taxon>NPAAA clade</taxon>
        <taxon>indigoferoid/millettioid clade</taxon>
        <taxon>Phaseoleae</taxon>
        <taxon>Glycine</taxon>
        <taxon>Glycine subgen. Soja</taxon>
    </lineage>
</organism>
<dbReference type="PaxDb" id="3847-GLYMA14G28160.1"/>
<evidence type="ECO:0000256" key="1">
    <source>
        <dbReference type="SAM" id="MobiDB-lite"/>
    </source>
</evidence>
<dbReference type="HOGENOM" id="CLU_1557992_0_0_1"/>
<evidence type="ECO:0000313" key="4">
    <source>
        <dbReference type="Proteomes" id="UP000008827"/>
    </source>
</evidence>
<reference evidence="2" key="3">
    <citation type="submission" date="2018-07" db="EMBL/GenBank/DDBJ databases">
        <title>WGS assembly of Glycine max.</title>
        <authorList>
            <person name="Schmutz J."/>
            <person name="Cannon S."/>
            <person name="Schlueter J."/>
            <person name="Ma J."/>
            <person name="Mitros T."/>
            <person name="Nelson W."/>
            <person name="Hyten D."/>
            <person name="Song Q."/>
            <person name="Thelen J."/>
            <person name="Cheng J."/>
            <person name="Xu D."/>
            <person name="Hellsten U."/>
            <person name="May G."/>
            <person name="Yu Y."/>
            <person name="Sakurai T."/>
            <person name="Umezawa T."/>
            <person name="Bhattacharyya M."/>
            <person name="Sandhu D."/>
            <person name="Valliyodan B."/>
            <person name="Lindquist E."/>
            <person name="Peto M."/>
            <person name="Grant D."/>
            <person name="Shu S."/>
            <person name="Goodstein D."/>
            <person name="Barry K."/>
            <person name="Futrell-Griggs M."/>
            <person name="Abernathy B."/>
            <person name="Du J."/>
            <person name="Tian Z."/>
            <person name="Zhu L."/>
            <person name="Gill N."/>
            <person name="Joshi T."/>
            <person name="Libault M."/>
            <person name="Sethuraman A."/>
            <person name="Zhang X."/>
            <person name="Shinozaki K."/>
            <person name="Nguyen H."/>
            <person name="Wing R."/>
            <person name="Cregan P."/>
            <person name="Specht J."/>
            <person name="Grimwood J."/>
            <person name="Rokhsar D."/>
            <person name="Stacey G."/>
            <person name="Shoemaker R."/>
            <person name="Jackson S."/>
        </authorList>
    </citation>
    <scope>NUCLEOTIDE SEQUENCE</scope>
    <source>
        <tissue evidence="2">Callus</tissue>
    </source>
</reference>
<feature type="region of interest" description="Disordered" evidence="1">
    <location>
        <begin position="141"/>
        <end position="162"/>
    </location>
</feature>
<dbReference type="EnsemblPlants" id="KRH15961">
    <property type="protein sequence ID" value="KRH15961"/>
    <property type="gene ID" value="GLYMA_14G122500"/>
</dbReference>
<dbReference type="STRING" id="3847.I1MAF4"/>
<proteinExistence type="predicted"/>